<evidence type="ECO:0000256" key="5">
    <source>
        <dbReference type="SAM" id="Phobius"/>
    </source>
</evidence>
<dbReference type="STRING" id="1271860.SAMN05216174_114100"/>
<comment type="cofactor">
    <cofactor evidence="1">
        <name>Fe(2+)</name>
        <dbReference type="ChEBI" id="CHEBI:29033"/>
    </cofactor>
</comment>
<keyword evidence="3" id="KW-0408">Iron</keyword>
<dbReference type="Gene3D" id="2.60.120.650">
    <property type="entry name" value="Cupin"/>
    <property type="match status" value="1"/>
</dbReference>
<proteinExistence type="predicted"/>
<dbReference type="GO" id="GO:0032453">
    <property type="term" value="F:histone H3K4 demethylase activity"/>
    <property type="evidence" value="ECO:0007669"/>
    <property type="project" value="TreeGrafter"/>
</dbReference>
<dbReference type="SMART" id="SM00558">
    <property type="entry name" value="JmjC"/>
    <property type="match status" value="1"/>
</dbReference>
<keyword evidence="5" id="KW-1133">Transmembrane helix</keyword>
<feature type="compositionally biased region" description="Polar residues" evidence="4">
    <location>
        <begin position="144"/>
        <end position="154"/>
    </location>
</feature>
<dbReference type="InterPro" id="IPR039994">
    <property type="entry name" value="NO66-like"/>
</dbReference>
<accession>A0A1G6WDA6</accession>
<evidence type="ECO:0000256" key="4">
    <source>
        <dbReference type="SAM" id="MobiDB-lite"/>
    </source>
</evidence>
<feature type="transmembrane region" description="Helical" evidence="5">
    <location>
        <begin position="50"/>
        <end position="68"/>
    </location>
</feature>
<dbReference type="GO" id="GO:0051864">
    <property type="term" value="F:histone H3K36 demethylase activity"/>
    <property type="evidence" value="ECO:0007669"/>
    <property type="project" value="TreeGrafter"/>
</dbReference>
<keyword evidence="5" id="KW-0812">Transmembrane</keyword>
<feature type="compositionally biased region" description="Low complexity" evidence="4">
    <location>
        <begin position="132"/>
        <end position="143"/>
    </location>
</feature>
<evidence type="ECO:0000256" key="3">
    <source>
        <dbReference type="ARBA" id="ARBA00023004"/>
    </source>
</evidence>
<dbReference type="GO" id="GO:0046872">
    <property type="term" value="F:metal ion binding"/>
    <property type="evidence" value="ECO:0007669"/>
    <property type="project" value="UniProtKB-KW"/>
</dbReference>
<sequence length="581" mass="60840">MAEPMAARVATVARMAVLTVVPVATVARMVALTVVPVATVVRTGPRVATAVRMVALTVVPVATVALTAGRTAARPVATGLRTAAQAASSTARLMAARAGNTARPTAARVPTAVRTGAPMAVRAPGEAAAPPAVSATAGSAAPANSQDPVGAASSTGAVAYRDDTSAGRAAGGRFAVDRPALRRCAGVAPETFAAEHWGRAPLLTRAADLPRAFDDLLTLDDVDELLSRRGLRTPFLRLARDGSVLSSSQFTRGGGVGAEIADQVADDRVARLFDQGATVVLQGLHRLWPPLISFAGRLGSDLGHPVQVNAYVTPASAQGFAAHYDVHDVFVLQVAGRKRWLIHEPVHPDPLRDQPWDQRADAVAARAAQPPLIDAVLAPGDALYLPRGYLHSAKSLAGVSAHITVGVHVLTRHALVEALLRLAGRDPDLRAALPLGIDAANPDEVAPHLAETVEALARTLRETTPDEVARVVRERVWSGARPQPLAPLAQVAAAQSVSEGTLVRLREGLRHRMCGEDGRVLLEVPGDRLSLPESTRPALAALLTGEPWAVGELPGLDVADQTVLVRRLLQEGILVPMRKRT</sequence>
<organism evidence="7 8">
    <name type="scientific">Actinokineospora iranica</name>
    <dbReference type="NCBI Taxonomy" id="1271860"/>
    <lineage>
        <taxon>Bacteria</taxon>
        <taxon>Bacillati</taxon>
        <taxon>Actinomycetota</taxon>
        <taxon>Actinomycetes</taxon>
        <taxon>Pseudonocardiales</taxon>
        <taxon>Pseudonocardiaceae</taxon>
        <taxon>Actinokineospora</taxon>
    </lineage>
</organism>
<keyword evidence="2" id="KW-0479">Metal-binding</keyword>
<dbReference type="AlphaFoldDB" id="A0A1G6WDA6"/>
<dbReference type="SUPFAM" id="SSF51197">
    <property type="entry name" value="Clavaminate synthase-like"/>
    <property type="match status" value="1"/>
</dbReference>
<dbReference type="PROSITE" id="PS51184">
    <property type="entry name" value="JMJC"/>
    <property type="match status" value="1"/>
</dbReference>
<dbReference type="InterPro" id="IPR003347">
    <property type="entry name" value="JmjC_dom"/>
</dbReference>
<feature type="domain" description="JmjC" evidence="6">
    <location>
        <begin position="276"/>
        <end position="426"/>
    </location>
</feature>
<evidence type="ECO:0000256" key="2">
    <source>
        <dbReference type="ARBA" id="ARBA00022723"/>
    </source>
</evidence>
<evidence type="ECO:0000313" key="7">
    <source>
        <dbReference type="EMBL" id="SDD63046.1"/>
    </source>
</evidence>
<protein>
    <submittedName>
        <fullName evidence="7">Cupin superfamily protein</fullName>
    </submittedName>
</protein>
<gene>
    <name evidence="7" type="ORF">SAMN05216174_114100</name>
</gene>
<keyword evidence="8" id="KW-1185">Reference proteome</keyword>
<evidence type="ECO:0000313" key="8">
    <source>
        <dbReference type="Proteomes" id="UP000199501"/>
    </source>
</evidence>
<name>A0A1G6WDA6_9PSEU</name>
<dbReference type="Pfam" id="PF08007">
    <property type="entry name" value="JmjC_2"/>
    <property type="match status" value="1"/>
</dbReference>
<evidence type="ECO:0000256" key="1">
    <source>
        <dbReference type="ARBA" id="ARBA00001954"/>
    </source>
</evidence>
<dbReference type="EMBL" id="FMZZ01000014">
    <property type="protein sequence ID" value="SDD63046.1"/>
    <property type="molecule type" value="Genomic_DNA"/>
</dbReference>
<feature type="region of interest" description="Disordered" evidence="4">
    <location>
        <begin position="132"/>
        <end position="154"/>
    </location>
</feature>
<reference evidence="8" key="1">
    <citation type="submission" date="2016-10" db="EMBL/GenBank/DDBJ databases">
        <authorList>
            <person name="Varghese N."/>
            <person name="Submissions S."/>
        </authorList>
    </citation>
    <scope>NUCLEOTIDE SEQUENCE [LARGE SCALE GENOMIC DNA]</scope>
    <source>
        <strain evidence="8">IBRC-M 10403</strain>
    </source>
</reference>
<dbReference type="PANTHER" id="PTHR13096:SF9">
    <property type="entry name" value="BIFUNCTIONAL LYSINE-SPECIFIC DEMETHYLASE AND HISTIDYL-HYDROXYLASE"/>
    <property type="match status" value="1"/>
</dbReference>
<keyword evidence="5" id="KW-0472">Membrane</keyword>
<dbReference type="PANTHER" id="PTHR13096">
    <property type="entry name" value="MINA53 MYC INDUCED NUCLEAR ANTIGEN"/>
    <property type="match status" value="1"/>
</dbReference>
<dbReference type="Proteomes" id="UP000199501">
    <property type="component" value="Unassembled WGS sequence"/>
</dbReference>
<evidence type="ECO:0000259" key="6">
    <source>
        <dbReference type="PROSITE" id="PS51184"/>
    </source>
</evidence>
<feature type="transmembrane region" description="Helical" evidence="5">
    <location>
        <begin position="12"/>
        <end position="38"/>
    </location>
</feature>